<accession>A0ACC2VI90</accession>
<evidence type="ECO:0000313" key="2">
    <source>
        <dbReference type="Proteomes" id="UP001241377"/>
    </source>
</evidence>
<sequence length="142" mass="15106">MTAVAPSPLPFTANLAHDSPRSSHPGIKNSPFRQHHHHHGSVAASSPASMRNGINGKPVFAGLSASSNASLATYGDGIKALLADPIEFEPYAKKVVTDETKYKPINSVQENGEMESLAQESAVAGVSSYRLCSLHVFRPISR</sequence>
<name>A0ACC2VI90_9TREE</name>
<protein>
    <submittedName>
        <fullName evidence="1">Uncharacterized protein</fullName>
    </submittedName>
</protein>
<evidence type="ECO:0000313" key="1">
    <source>
        <dbReference type="EMBL" id="KAJ9098810.1"/>
    </source>
</evidence>
<gene>
    <name evidence="1" type="ORF">QFC19_006287</name>
</gene>
<proteinExistence type="predicted"/>
<dbReference type="Proteomes" id="UP001241377">
    <property type="component" value="Unassembled WGS sequence"/>
</dbReference>
<keyword evidence="2" id="KW-1185">Reference proteome</keyword>
<dbReference type="EMBL" id="JASBWR010000074">
    <property type="protein sequence ID" value="KAJ9098810.1"/>
    <property type="molecule type" value="Genomic_DNA"/>
</dbReference>
<organism evidence="1 2">
    <name type="scientific">Naganishia cerealis</name>
    <dbReference type="NCBI Taxonomy" id="610337"/>
    <lineage>
        <taxon>Eukaryota</taxon>
        <taxon>Fungi</taxon>
        <taxon>Dikarya</taxon>
        <taxon>Basidiomycota</taxon>
        <taxon>Agaricomycotina</taxon>
        <taxon>Tremellomycetes</taxon>
        <taxon>Filobasidiales</taxon>
        <taxon>Filobasidiaceae</taxon>
        <taxon>Naganishia</taxon>
    </lineage>
</organism>
<comment type="caution">
    <text evidence="1">The sequence shown here is derived from an EMBL/GenBank/DDBJ whole genome shotgun (WGS) entry which is preliminary data.</text>
</comment>
<reference evidence="1" key="1">
    <citation type="submission" date="2023-04" db="EMBL/GenBank/DDBJ databases">
        <title>Draft Genome sequencing of Naganishia species isolated from polar environments using Oxford Nanopore Technology.</title>
        <authorList>
            <person name="Leo P."/>
            <person name="Venkateswaran K."/>
        </authorList>
    </citation>
    <scope>NUCLEOTIDE SEQUENCE</scope>
    <source>
        <strain evidence="1">MNA-CCFEE 5261</strain>
    </source>
</reference>